<evidence type="ECO:0000256" key="2">
    <source>
        <dbReference type="RuleBase" id="RU363072"/>
    </source>
</evidence>
<protein>
    <submittedName>
        <fullName evidence="5">Iron uptake porin</fullName>
    </submittedName>
</protein>
<dbReference type="PANTHER" id="PTHR43308:SF1">
    <property type="entry name" value="OUTER MEMBRANE PROTEIN ALPHA"/>
    <property type="match status" value="1"/>
</dbReference>
<keyword evidence="3" id="KW-0175">Coiled coil</keyword>
<sequence>MQNFWLNSLLCSPAIFGLFIVVVPAMGSEVPLNQAPARNQPSSFSSAENIGQVTSVSQLSDVKPTDWAFQALQSLVERYGCIAGYPNQTYRGNRALTRYEFAAGLNACLDQINQLIATSTADLVKKEDIATLQKLQEEYTAELQTVRGQVDTLEARSATLESQQFSATTQLRGEAVFALAGAFGSDRAINTDAQNRGDTRPELDENVIFADRVRLNFDSSFTGKDRLRVRLQARNITSFNTAVTGTNQTRLGFDGNESNNVSISALFYRFPVGNSTTFNIATEGLEYIDEVPALSRNFDSSGSGALSRFGRYNPIYRAAEGPGIIINQKFNDALTLTAGYVVPSGVGNDPNNGRGIFNGSYSALGQLTFQPTSELSLAFTYVNAYYTDGSGVTGSTGTGFANNPFNGARTSVNNYSVTGNYKLSPKFTITAWGSYANAQAENTDVARSNAEIWNWAVQLGFPDLGREGNFGGIVFGVPPYVADNQFVNGNNRRQDDDISYHLEAFYRYKLNDNIAITPGLITILNPEGNSNNSNIYVGVVRTTFTF</sequence>
<proteinExistence type="inferred from homology"/>
<dbReference type="EMBL" id="JACJSI010000013">
    <property type="protein sequence ID" value="MBD2529784.1"/>
    <property type="molecule type" value="Genomic_DNA"/>
</dbReference>
<evidence type="ECO:0000313" key="5">
    <source>
        <dbReference type="EMBL" id="MBD2529784.1"/>
    </source>
</evidence>
<reference evidence="5 6" key="1">
    <citation type="journal article" date="2020" name="ISME J.">
        <title>Comparative genomics reveals insights into cyanobacterial evolution and habitat adaptation.</title>
        <authorList>
            <person name="Chen M.Y."/>
            <person name="Teng W.K."/>
            <person name="Zhao L."/>
            <person name="Hu C.X."/>
            <person name="Zhou Y.K."/>
            <person name="Han B.P."/>
            <person name="Song L.R."/>
            <person name="Shu W.S."/>
        </authorList>
    </citation>
    <scope>NUCLEOTIDE SEQUENCE [LARGE SCALE GENOMIC DNA]</scope>
    <source>
        <strain evidence="5 6">FACHB-838</strain>
    </source>
</reference>
<feature type="coiled-coil region" evidence="3">
    <location>
        <begin position="136"/>
        <end position="163"/>
    </location>
</feature>
<accession>A0ABR8DMM1</accession>
<comment type="similarity">
    <text evidence="1 2">Belongs to the OprB family.</text>
</comment>
<dbReference type="InterPro" id="IPR038673">
    <property type="entry name" value="OprB_sf"/>
</dbReference>
<name>A0ABR8DMM1_9NOSO</name>
<evidence type="ECO:0000256" key="1">
    <source>
        <dbReference type="ARBA" id="ARBA00008769"/>
    </source>
</evidence>
<dbReference type="InterPro" id="IPR001119">
    <property type="entry name" value="SLH_dom"/>
</dbReference>
<dbReference type="InterPro" id="IPR007049">
    <property type="entry name" value="Carb-sel_porin_OprB"/>
</dbReference>
<feature type="domain" description="SLH" evidence="4">
    <location>
        <begin position="55"/>
        <end position="119"/>
    </location>
</feature>
<comment type="caution">
    <text evidence="5">The sequence shown here is derived from an EMBL/GenBank/DDBJ whole genome shotgun (WGS) entry which is preliminary data.</text>
</comment>
<evidence type="ECO:0000313" key="6">
    <source>
        <dbReference type="Proteomes" id="UP000623440"/>
    </source>
</evidence>
<organism evidence="5 6">
    <name type="scientific">Nostoc flagelliforme FACHB-838</name>
    <dbReference type="NCBI Taxonomy" id="2692904"/>
    <lineage>
        <taxon>Bacteria</taxon>
        <taxon>Bacillati</taxon>
        <taxon>Cyanobacteriota</taxon>
        <taxon>Cyanophyceae</taxon>
        <taxon>Nostocales</taxon>
        <taxon>Nostocaceae</taxon>
        <taxon>Nostoc</taxon>
    </lineage>
</organism>
<dbReference type="Pfam" id="PF04966">
    <property type="entry name" value="OprB"/>
    <property type="match status" value="1"/>
</dbReference>
<dbReference type="NCBIfam" id="NF033921">
    <property type="entry name" value="por_somb"/>
    <property type="match status" value="1"/>
</dbReference>
<dbReference type="Pfam" id="PF00395">
    <property type="entry name" value="SLH"/>
    <property type="match status" value="1"/>
</dbReference>
<dbReference type="PANTHER" id="PTHR43308">
    <property type="entry name" value="OUTER MEMBRANE PROTEIN ALPHA-RELATED"/>
    <property type="match status" value="1"/>
</dbReference>
<dbReference type="InterPro" id="IPR047684">
    <property type="entry name" value="Por_som-like"/>
</dbReference>
<dbReference type="InterPro" id="IPR051465">
    <property type="entry name" value="Cell_Envelope_Struct_Comp"/>
</dbReference>
<keyword evidence="6" id="KW-1185">Reference proteome</keyword>
<dbReference type="Proteomes" id="UP000623440">
    <property type="component" value="Unassembled WGS sequence"/>
</dbReference>
<dbReference type="PROSITE" id="PS51272">
    <property type="entry name" value="SLH"/>
    <property type="match status" value="1"/>
</dbReference>
<gene>
    <name evidence="5" type="ORF">H6G97_09480</name>
</gene>
<dbReference type="Gene3D" id="2.40.160.180">
    <property type="entry name" value="Carbohydrate-selective porin OprB"/>
    <property type="match status" value="1"/>
</dbReference>
<evidence type="ECO:0000256" key="3">
    <source>
        <dbReference type="SAM" id="Coils"/>
    </source>
</evidence>
<evidence type="ECO:0000259" key="4">
    <source>
        <dbReference type="PROSITE" id="PS51272"/>
    </source>
</evidence>